<gene>
    <name evidence="1" type="ORF">B0O44_103549</name>
</gene>
<reference evidence="1 2" key="1">
    <citation type="submission" date="2018-06" db="EMBL/GenBank/DDBJ databases">
        <title>Genomic Encyclopedia of Archaeal and Bacterial Type Strains, Phase II (KMG-II): from individual species to whole genera.</title>
        <authorList>
            <person name="Goeker M."/>
        </authorList>
    </citation>
    <scope>NUCLEOTIDE SEQUENCE [LARGE SCALE GENOMIC DNA]</scope>
    <source>
        <strain evidence="1 2">DSM 27372</strain>
    </source>
</reference>
<evidence type="ECO:0000313" key="1">
    <source>
        <dbReference type="EMBL" id="PYF75102.1"/>
    </source>
</evidence>
<organism evidence="1 2">
    <name type="scientific">Pedobacter nutrimenti</name>
    <dbReference type="NCBI Taxonomy" id="1241337"/>
    <lineage>
        <taxon>Bacteria</taxon>
        <taxon>Pseudomonadati</taxon>
        <taxon>Bacteroidota</taxon>
        <taxon>Sphingobacteriia</taxon>
        <taxon>Sphingobacteriales</taxon>
        <taxon>Sphingobacteriaceae</taxon>
        <taxon>Pedobacter</taxon>
    </lineage>
</organism>
<dbReference type="OrthoDB" id="774575at2"/>
<comment type="caution">
    <text evidence="1">The sequence shown here is derived from an EMBL/GenBank/DDBJ whole genome shotgun (WGS) entry which is preliminary data.</text>
</comment>
<sequence length="114" mass="13254">MHKNLKNSLNHFGWLLYVSGSTSIPFLKDPAPDIERAYKTFTDQMFADILNDPQKARKNWFPLKRELINLLDQATEVICAFKDDDPRRCNAAVSIYNKLCMIIDFLDDFQEQPA</sequence>
<accession>A0A318UFD3</accession>
<dbReference type="EMBL" id="QKLU01000003">
    <property type="protein sequence ID" value="PYF75102.1"/>
    <property type="molecule type" value="Genomic_DNA"/>
</dbReference>
<dbReference type="Proteomes" id="UP000248198">
    <property type="component" value="Unassembled WGS sequence"/>
</dbReference>
<dbReference type="AlphaFoldDB" id="A0A318UFD3"/>
<evidence type="ECO:0000313" key="2">
    <source>
        <dbReference type="Proteomes" id="UP000248198"/>
    </source>
</evidence>
<protein>
    <submittedName>
        <fullName evidence="1">Uncharacterized protein</fullName>
    </submittedName>
</protein>
<keyword evidence="2" id="KW-1185">Reference proteome</keyword>
<proteinExistence type="predicted"/>
<dbReference type="RefSeq" id="WP_110830138.1">
    <property type="nucleotide sequence ID" value="NZ_QKLU01000003.1"/>
</dbReference>
<name>A0A318UFD3_9SPHI</name>